<dbReference type="RefSeq" id="WP_203905365.1">
    <property type="nucleotide sequence ID" value="NZ_BOPF01000059.1"/>
</dbReference>
<dbReference type="Gene3D" id="3.30.1050.10">
    <property type="entry name" value="SCP2 sterol-binding domain"/>
    <property type="match status" value="1"/>
</dbReference>
<evidence type="ECO:0000313" key="3">
    <source>
        <dbReference type="Proteomes" id="UP000619260"/>
    </source>
</evidence>
<name>A0A8J3YYL3_9ACTN</name>
<gene>
    <name evidence="2" type="ORF">Val02_88540</name>
</gene>
<dbReference type="InterPro" id="IPR003033">
    <property type="entry name" value="SCP2_sterol-bd_dom"/>
</dbReference>
<accession>A0A8J3YYL3</accession>
<evidence type="ECO:0000259" key="1">
    <source>
        <dbReference type="Pfam" id="PF02036"/>
    </source>
</evidence>
<keyword evidence="3" id="KW-1185">Reference proteome</keyword>
<proteinExistence type="predicted"/>
<dbReference type="InterPro" id="IPR036527">
    <property type="entry name" value="SCP2_sterol-bd_dom_sf"/>
</dbReference>
<comment type="caution">
    <text evidence="2">The sequence shown here is derived from an EMBL/GenBank/DDBJ whole genome shotgun (WGS) entry which is preliminary data.</text>
</comment>
<feature type="domain" description="SCP2" evidence="1">
    <location>
        <begin position="30"/>
        <end position="108"/>
    </location>
</feature>
<organism evidence="2 3">
    <name type="scientific">Virgisporangium aliadipatigenens</name>
    <dbReference type="NCBI Taxonomy" id="741659"/>
    <lineage>
        <taxon>Bacteria</taxon>
        <taxon>Bacillati</taxon>
        <taxon>Actinomycetota</taxon>
        <taxon>Actinomycetes</taxon>
        <taxon>Micromonosporales</taxon>
        <taxon>Micromonosporaceae</taxon>
        <taxon>Virgisporangium</taxon>
    </lineage>
</organism>
<dbReference type="Proteomes" id="UP000619260">
    <property type="component" value="Unassembled WGS sequence"/>
</dbReference>
<reference evidence="2" key="1">
    <citation type="submission" date="2021-01" db="EMBL/GenBank/DDBJ databases">
        <title>Whole genome shotgun sequence of Virgisporangium aliadipatigenens NBRC 105644.</title>
        <authorList>
            <person name="Komaki H."/>
            <person name="Tamura T."/>
        </authorList>
    </citation>
    <scope>NUCLEOTIDE SEQUENCE</scope>
    <source>
        <strain evidence="2">NBRC 105644</strain>
    </source>
</reference>
<sequence length="108" mass="11515">MATLDECRTALEQLSAKFAASGNKVDLDRSLGCTLTDLGTGFHGRLKDSRIQDLADGDDPNAKIRLIIGSDDLVGLANGTLDGGKAFRDGRLKVKAGVFDLLKLQKLL</sequence>
<dbReference type="AlphaFoldDB" id="A0A8J3YYL3"/>
<protein>
    <recommendedName>
        <fullName evidence="1">SCP2 domain-containing protein</fullName>
    </recommendedName>
</protein>
<dbReference type="SUPFAM" id="SSF55718">
    <property type="entry name" value="SCP-like"/>
    <property type="match status" value="1"/>
</dbReference>
<evidence type="ECO:0000313" key="2">
    <source>
        <dbReference type="EMBL" id="GIJ51968.1"/>
    </source>
</evidence>
<dbReference type="EMBL" id="BOPF01000059">
    <property type="protein sequence ID" value="GIJ51968.1"/>
    <property type="molecule type" value="Genomic_DNA"/>
</dbReference>
<dbReference type="Pfam" id="PF02036">
    <property type="entry name" value="SCP2"/>
    <property type="match status" value="1"/>
</dbReference>